<proteinExistence type="predicted"/>
<dbReference type="EMBL" id="FNCP01000034">
    <property type="protein sequence ID" value="SDI33481.1"/>
    <property type="molecule type" value="Genomic_DNA"/>
</dbReference>
<keyword evidence="2" id="KW-1185">Reference proteome</keyword>
<gene>
    <name evidence="1" type="ORF">SAMN05443529_1341</name>
</gene>
<sequence>CQLIHLNNLESIIKERSGSFCNLNPIFILQGENIMAQQLLFTSVIEGAAKLPLVRIDRTEFLTKNLSKLYFA</sequence>
<reference evidence="2" key="1">
    <citation type="submission" date="2016-10" db="EMBL/GenBank/DDBJ databases">
        <authorList>
            <person name="Varghese N."/>
            <person name="Submissions S."/>
        </authorList>
    </citation>
    <scope>NUCLEOTIDE SEQUENCE [LARGE SCALE GENOMIC DNA]</scope>
    <source>
        <strain evidence="2">DSM 8344</strain>
    </source>
</reference>
<evidence type="ECO:0000313" key="1">
    <source>
        <dbReference type="EMBL" id="SDI33481.1"/>
    </source>
</evidence>
<evidence type="ECO:0000313" key="2">
    <source>
        <dbReference type="Proteomes" id="UP000198656"/>
    </source>
</evidence>
<dbReference type="AlphaFoldDB" id="A0A1G8JQU6"/>
<protein>
    <submittedName>
        <fullName evidence="1">Uncharacterized protein</fullName>
    </submittedName>
</protein>
<dbReference type="Proteomes" id="UP000198656">
    <property type="component" value="Unassembled WGS sequence"/>
</dbReference>
<name>A0A1G8JQU6_9FIRM</name>
<feature type="non-terminal residue" evidence="1">
    <location>
        <position position="1"/>
    </location>
</feature>
<accession>A0A1G8JQU6</accession>
<dbReference type="RefSeq" id="WP_207649780.1">
    <property type="nucleotide sequence ID" value="NZ_FNCP01000034.1"/>
</dbReference>
<organism evidence="1 2">
    <name type="scientific">Desulfosporosinus hippei DSM 8344</name>
    <dbReference type="NCBI Taxonomy" id="1121419"/>
    <lineage>
        <taxon>Bacteria</taxon>
        <taxon>Bacillati</taxon>
        <taxon>Bacillota</taxon>
        <taxon>Clostridia</taxon>
        <taxon>Eubacteriales</taxon>
        <taxon>Desulfitobacteriaceae</taxon>
        <taxon>Desulfosporosinus</taxon>
    </lineage>
</organism>